<dbReference type="Proteomes" id="UP000076154">
    <property type="component" value="Unassembled WGS sequence"/>
</dbReference>
<comment type="caution">
    <text evidence="2">The sequence shown here is derived from an EMBL/GenBank/DDBJ whole genome shotgun (WGS) entry which is preliminary data.</text>
</comment>
<dbReference type="EMBL" id="LUEZ02000052">
    <property type="protein sequence ID" value="RDB22240.1"/>
    <property type="molecule type" value="Genomic_DNA"/>
</dbReference>
<evidence type="ECO:0000313" key="3">
    <source>
        <dbReference type="Proteomes" id="UP000076154"/>
    </source>
</evidence>
<sequence length="196" mass="22403">MCTFFLLFRLVLLLTPPSDFVYRSHVKFRDSISTNPNWCGHDFTRCRPFPLLAYSNLDDGTPTHHHTIRSTHEPLSRRKTMGPRCIKPGSPLTSAANKPRFIHQAHITNGLSIWLRYILPKAAELPGFSQILRSARLPPAPSYHPLTMRYLPSSRLTLPLHRLLCSFHLLYTCTLYCQDDPIAATAWMNCSDGYPL</sequence>
<feature type="signal peptide" evidence="1">
    <location>
        <begin position="1"/>
        <end position="20"/>
    </location>
</feature>
<accession>A0A369JM03</accession>
<evidence type="ECO:0000256" key="1">
    <source>
        <dbReference type="SAM" id="SignalP"/>
    </source>
</evidence>
<name>A0A369JM03_HYPMA</name>
<proteinExistence type="predicted"/>
<dbReference type="AlphaFoldDB" id="A0A369JM03"/>
<feature type="chain" id="PRO_5016645354" description="Secreted protein" evidence="1">
    <location>
        <begin position="21"/>
        <end position="196"/>
    </location>
</feature>
<evidence type="ECO:0008006" key="4">
    <source>
        <dbReference type="Google" id="ProtNLM"/>
    </source>
</evidence>
<keyword evidence="3" id="KW-1185">Reference proteome</keyword>
<evidence type="ECO:0000313" key="2">
    <source>
        <dbReference type="EMBL" id="RDB22240.1"/>
    </source>
</evidence>
<gene>
    <name evidence="2" type="ORF">Hypma_010781</name>
</gene>
<organism evidence="2 3">
    <name type="scientific">Hypsizygus marmoreus</name>
    <name type="common">White beech mushroom</name>
    <name type="synonym">Agaricus marmoreus</name>
    <dbReference type="NCBI Taxonomy" id="39966"/>
    <lineage>
        <taxon>Eukaryota</taxon>
        <taxon>Fungi</taxon>
        <taxon>Dikarya</taxon>
        <taxon>Basidiomycota</taxon>
        <taxon>Agaricomycotina</taxon>
        <taxon>Agaricomycetes</taxon>
        <taxon>Agaricomycetidae</taxon>
        <taxon>Agaricales</taxon>
        <taxon>Tricholomatineae</taxon>
        <taxon>Lyophyllaceae</taxon>
        <taxon>Hypsizygus</taxon>
    </lineage>
</organism>
<protein>
    <recommendedName>
        <fullName evidence="4">Secreted protein</fullName>
    </recommendedName>
</protein>
<reference evidence="2" key="1">
    <citation type="submission" date="2018-04" db="EMBL/GenBank/DDBJ databases">
        <title>Whole genome sequencing of Hypsizygus marmoreus.</title>
        <authorList>
            <person name="Choi I.-G."/>
            <person name="Min B."/>
            <person name="Kim J.-G."/>
            <person name="Kim S."/>
            <person name="Oh Y.-L."/>
            <person name="Kong W.-S."/>
            <person name="Park H."/>
            <person name="Jeong J."/>
            <person name="Song E.-S."/>
        </authorList>
    </citation>
    <scope>NUCLEOTIDE SEQUENCE [LARGE SCALE GENOMIC DNA]</scope>
    <source>
        <strain evidence="2">51987-8</strain>
    </source>
</reference>
<dbReference type="InParanoid" id="A0A369JM03"/>
<keyword evidence="1" id="KW-0732">Signal</keyword>